<dbReference type="Gene3D" id="2.60.120.200">
    <property type="match status" value="1"/>
</dbReference>
<reference evidence="2 3" key="1">
    <citation type="submission" date="2019-02" db="EMBL/GenBank/DDBJ databases">
        <authorList>
            <person name="Goldberg S.R."/>
            <person name="Haltli B.A."/>
            <person name="Correa H."/>
            <person name="Russell K.G."/>
        </authorList>
    </citation>
    <scope>NUCLEOTIDE SEQUENCE [LARGE SCALE GENOMIC DNA]</scope>
    <source>
        <strain evidence="2 3">JCM 16186</strain>
    </source>
</reference>
<dbReference type="Proteomes" id="UP000798808">
    <property type="component" value="Unassembled WGS sequence"/>
</dbReference>
<accession>A0ABW9RQQ1</accession>
<evidence type="ECO:0000256" key="1">
    <source>
        <dbReference type="SAM" id="SignalP"/>
    </source>
</evidence>
<feature type="chain" id="PRO_5045970984" evidence="1">
    <location>
        <begin position="24"/>
        <end position="363"/>
    </location>
</feature>
<keyword evidence="1" id="KW-0732">Signal</keyword>
<evidence type="ECO:0000313" key="2">
    <source>
        <dbReference type="EMBL" id="MTI26514.1"/>
    </source>
</evidence>
<proteinExistence type="predicted"/>
<protein>
    <submittedName>
        <fullName evidence="2">Uncharacterized protein</fullName>
    </submittedName>
</protein>
<name>A0ABW9RQQ1_9BACT</name>
<sequence length="363" mass="41772">MYLYKTILRSVTALLFIIPFVSACKDDNDADPDPEPEPVADGILFQENFDDQPDYTSSETLSLNCWTHRRNGEDVWSPSTGFSNHHDAFEILSSNADKARGGSGKSFVGWRESYKMEWNNWNSDGILAKYFEEGHEKLYVRFWIRFSDNFTPAGQTKLFRISSWDEEGDFFGYGPDRYNAPILIWDYNHNDYGQRNFLAFRGHPQETNYFQTNPKLVDLPRNIHNGDINLNFDNNIRDLDGDGNNDNEVTLKSLVTGEVLSGIVSHDDVYGNVWHKVEFFIQMNSAPGAMDGIIVQWLDDQLIFKNIKMPWMGNESEGGRKFNVVAIGGNDFFRSYPNDDKHEEWYAIDDIEMRSSLPEGKSL</sequence>
<dbReference type="PROSITE" id="PS51257">
    <property type="entry name" value="PROKAR_LIPOPROTEIN"/>
    <property type="match status" value="1"/>
</dbReference>
<comment type="caution">
    <text evidence="2">The sequence shown here is derived from an EMBL/GenBank/DDBJ whole genome shotgun (WGS) entry which is preliminary data.</text>
</comment>
<keyword evidence="3" id="KW-1185">Reference proteome</keyword>
<feature type="signal peptide" evidence="1">
    <location>
        <begin position="1"/>
        <end position="23"/>
    </location>
</feature>
<gene>
    <name evidence="2" type="ORF">E1163_16265</name>
</gene>
<dbReference type="EMBL" id="SMLW01000584">
    <property type="protein sequence ID" value="MTI26514.1"/>
    <property type="molecule type" value="Genomic_DNA"/>
</dbReference>
<dbReference type="RefSeq" id="WP_155173528.1">
    <property type="nucleotide sequence ID" value="NZ_BAAAFL010000003.1"/>
</dbReference>
<organism evidence="2 3">
    <name type="scientific">Fulvivirga kasyanovii</name>
    <dbReference type="NCBI Taxonomy" id="396812"/>
    <lineage>
        <taxon>Bacteria</taxon>
        <taxon>Pseudomonadati</taxon>
        <taxon>Bacteroidota</taxon>
        <taxon>Cytophagia</taxon>
        <taxon>Cytophagales</taxon>
        <taxon>Fulvivirgaceae</taxon>
        <taxon>Fulvivirga</taxon>
    </lineage>
</organism>
<evidence type="ECO:0000313" key="3">
    <source>
        <dbReference type="Proteomes" id="UP000798808"/>
    </source>
</evidence>